<dbReference type="HOGENOM" id="CLU_1731584_0_0_1"/>
<keyword evidence="3" id="KW-1185">Reference proteome</keyword>
<sequence length="151" mass="17143">MFFKLDYTLPPWPPDIQLTRMRSTLKKVAKHWTRPKTTKKSAGTRGTPRLTTRALRLALTTFCREGSLGEHGTSGSSRLEQQAGSQVEQSNTRSTNCAQTDIDSLFDAPQGRDRTTSNLGNRSQARRRDPTIERFSTNIILNRRHRGNICR</sequence>
<gene>
    <name evidence="2" type="ORF">GALMADRAFT_233908</name>
</gene>
<dbReference type="Proteomes" id="UP000027222">
    <property type="component" value="Unassembled WGS sequence"/>
</dbReference>
<evidence type="ECO:0000313" key="2">
    <source>
        <dbReference type="EMBL" id="KDR85210.1"/>
    </source>
</evidence>
<proteinExistence type="predicted"/>
<feature type="region of interest" description="Disordered" evidence="1">
    <location>
        <begin position="27"/>
        <end position="47"/>
    </location>
</feature>
<reference evidence="3" key="1">
    <citation type="journal article" date="2014" name="Proc. Natl. Acad. Sci. U.S.A.">
        <title>Extensive sampling of basidiomycete genomes demonstrates inadequacy of the white-rot/brown-rot paradigm for wood decay fungi.</title>
        <authorList>
            <person name="Riley R."/>
            <person name="Salamov A.A."/>
            <person name="Brown D.W."/>
            <person name="Nagy L.G."/>
            <person name="Floudas D."/>
            <person name="Held B.W."/>
            <person name="Levasseur A."/>
            <person name="Lombard V."/>
            <person name="Morin E."/>
            <person name="Otillar R."/>
            <person name="Lindquist E.A."/>
            <person name="Sun H."/>
            <person name="LaButti K.M."/>
            <person name="Schmutz J."/>
            <person name="Jabbour D."/>
            <person name="Luo H."/>
            <person name="Baker S.E."/>
            <person name="Pisabarro A.G."/>
            <person name="Walton J.D."/>
            <person name="Blanchette R.A."/>
            <person name="Henrissat B."/>
            <person name="Martin F."/>
            <person name="Cullen D."/>
            <person name="Hibbett D.S."/>
            <person name="Grigoriev I.V."/>
        </authorList>
    </citation>
    <scope>NUCLEOTIDE SEQUENCE [LARGE SCALE GENOMIC DNA]</scope>
    <source>
        <strain evidence="3">CBS 339.88</strain>
    </source>
</reference>
<name>A0A067TPR3_GALM3</name>
<feature type="compositionally biased region" description="Basic residues" evidence="1">
    <location>
        <begin position="27"/>
        <end position="39"/>
    </location>
</feature>
<evidence type="ECO:0000256" key="1">
    <source>
        <dbReference type="SAM" id="MobiDB-lite"/>
    </source>
</evidence>
<dbReference type="AlphaFoldDB" id="A0A067TPR3"/>
<protein>
    <submittedName>
        <fullName evidence="2">Uncharacterized protein</fullName>
    </submittedName>
</protein>
<feature type="compositionally biased region" description="Polar residues" evidence="1">
    <location>
        <begin position="73"/>
        <end position="102"/>
    </location>
</feature>
<evidence type="ECO:0000313" key="3">
    <source>
        <dbReference type="Proteomes" id="UP000027222"/>
    </source>
</evidence>
<accession>A0A067TPR3</accession>
<feature type="region of interest" description="Disordered" evidence="1">
    <location>
        <begin position="66"/>
        <end position="131"/>
    </location>
</feature>
<organism evidence="2 3">
    <name type="scientific">Galerina marginata (strain CBS 339.88)</name>
    <dbReference type="NCBI Taxonomy" id="685588"/>
    <lineage>
        <taxon>Eukaryota</taxon>
        <taxon>Fungi</taxon>
        <taxon>Dikarya</taxon>
        <taxon>Basidiomycota</taxon>
        <taxon>Agaricomycotina</taxon>
        <taxon>Agaricomycetes</taxon>
        <taxon>Agaricomycetidae</taxon>
        <taxon>Agaricales</taxon>
        <taxon>Agaricineae</taxon>
        <taxon>Strophariaceae</taxon>
        <taxon>Galerina</taxon>
    </lineage>
</organism>
<dbReference type="EMBL" id="KL142367">
    <property type="protein sequence ID" value="KDR85210.1"/>
    <property type="molecule type" value="Genomic_DNA"/>
</dbReference>